<dbReference type="SMART" id="SM00220">
    <property type="entry name" value="S_TKc"/>
    <property type="match status" value="1"/>
</dbReference>
<gene>
    <name evidence="12" type="ORF">PCOR1329_LOCUS64663</name>
</gene>
<feature type="domain" description="EF-hand" evidence="11">
    <location>
        <begin position="603"/>
        <end position="638"/>
    </location>
</feature>
<evidence type="ECO:0000256" key="3">
    <source>
        <dbReference type="ARBA" id="ARBA00022679"/>
    </source>
</evidence>
<dbReference type="InterPro" id="IPR011992">
    <property type="entry name" value="EF-hand-dom_pair"/>
</dbReference>
<dbReference type="InterPro" id="IPR002048">
    <property type="entry name" value="EF_hand_dom"/>
</dbReference>
<dbReference type="PROSITE" id="PS00107">
    <property type="entry name" value="PROTEIN_KINASE_ATP"/>
    <property type="match status" value="1"/>
</dbReference>
<dbReference type="PROSITE" id="PS00018">
    <property type="entry name" value="EF_HAND_1"/>
    <property type="match status" value="2"/>
</dbReference>
<dbReference type="InterPro" id="IPR011009">
    <property type="entry name" value="Kinase-like_dom_sf"/>
</dbReference>
<proteinExistence type="inferred from homology"/>
<dbReference type="InterPro" id="IPR008271">
    <property type="entry name" value="Ser/Thr_kinase_AS"/>
</dbReference>
<dbReference type="Proteomes" id="UP001189429">
    <property type="component" value="Unassembled WGS sequence"/>
</dbReference>
<sequence length="684" mass="76698">MQPYAVGETVEVWSNSRRAWIRGARIVYAPTTDARLEGFDVKAGTVKVEFEGNTKWILPEMVAAHVRDAGMCKFGCGRKVQPGLTKGMKPFDTCCKRCALNPGKGDHDPNCGNTSPTARRSRSEADVACIDAHKWLKELIESDEELNNYSAAIFFETTGGEKFMNLAQFKVSLRDSLLRPVEETLPSSEDSLRGVYSKHTSWTRDFVRKNVNRLSDLYDVGEKLGEGSFGVVHMVTHKISFEQRVCKRIEKFRGAAGMPLDEILREIGNMAVLDHPNVIKVYEYFEDEASVSQIMEPCNGGELQNIIDDKFRRRCSDYSEDFICDVMKQTLRALAFMHGERFMHKDLKPQNIMMVDKTSSSIKLIDFGIAELFEPDKKVSQTFGGTLLYIAPEGFDRGLEMKSDIWSAGVILYNLITGDYPFMETWPPPPGRDITWWQSGVRKAIVSESYRHHPNLSTGVSWDCVDLMRAMLNKDPLGRPDAAKCLEHDWFKRFDRRPPPLSVGVIQCLDAFAGQPELKKAVFLLIAHQCSVPALQELRAIFTHCDTQNRGTISAASIREVLSLSGMSHLRAARILHALDRDQTGCVSWTEFIAAALCISVCQNQPLVAAAFATIDQDNDGKVSRQDLADALARGEHAALWAKQLPAECDKISRAHWLAKEQFQQYVGAHMRDFIAGDAIKAVS</sequence>
<dbReference type="PANTHER" id="PTHR24349">
    <property type="entry name" value="SERINE/THREONINE-PROTEIN KINASE"/>
    <property type="match status" value="1"/>
</dbReference>
<evidence type="ECO:0000256" key="4">
    <source>
        <dbReference type="ARBA" id="ARBA00022741"/>
    </source>
</evidence>
<dbReference type="PROSITE" id="PS50222">
    <property type="entry name" value="EF_HAND_2"/>
    <property type="match status" value="2"/>
</dbReference>
<evidence type="ECO:0000259" key="10">
    <source>
        <dbReference type="PROSITE" id="PS50011"/>
    </source>
</evidence>
<dbReference type="SUPFAM" id="SSF56112">
    <property type="entry name" value="Protein kinase-like (PK-like)"/>
    <property type="match status" value="1"/>
</dbReference>
<dbReference type="InterPro" id="IPR018247">
    <property type="entry name" value="EF_Hand_1_Ca_BS"/>
</dbReference>
<feature type="binding site" evidence="9">
    <location>
        <position position="247"/>
    </location>
    <ligand>
        <name>ATP</name>
        <dbReference type="ChEBI" id="CHEBI:30616"/>
    </ligand>
</feature>
<dbReference type="InterPro" id="IPR000719">
    <property type="entry name" value="Prot_kinase_dom"/>
</dbReference>
<feature type="domain" description="EF-hand" evidence="11">
    <location>
        <begin position="567"/>
        <end position="602"/>
    </location>
</feature>
<dbReference type="SMART" id="SM00054">
    <property type="entry name" value="EFh"/>
    <property type="match status" value="3"/>
</dbReference>
<comment type="caution">
    <text evidence="12">The sequence shown here is derived from an EMBL/GenBank/DDBJ whole genome shotgun (WGS) entry which is preliminary data.</text>
</comment>
<organism evidence="12 13">
    <name type="scientific">Prorocentrum cordatum</name>
    <dbReference type="NCBI Taxonomy" id="2364126"/>
    <lineage>
        <taxon>Eukaryota</taxon>
        <taxon>Sar</taxon>
        <taxon>Alveolata</taxon>
        <taxon>Dinophyceae</taxon>
        <taxon>Prorocentrales</taxon>
        <taxon>Prorocentraceae</taxon>
        <taxon>Prorocentrum</taxon>
    </lineage>
</organism>
<dbReference type="PROSITE" id="PS00108">
    <property type="entry name" value="PROTEIN_KINASE_ST"/>
    <property type="match status" value="1"/>
</dbReference>
<keyword evidence="13" id="KW-1185">Reference proteome</keyword>
<dbReference type="Gene3D" id="3.30.200.20">
    <property type="entry name" value="Phosphorylase Kinase, domain 1"/>
    <property type="match status" value="1"/>
</dbReference>
<dbReference type="Gene3D" id="1.10.510.10">
    <property type="entry name" value="Transferase(Phosphotransferase) domain 1"/>
    <property type="match status" value="1"/>
</dbReference>
<evidence type="ECO:0000256" key="8">
    <source>
        <dbReference type="ARBA" id="ARBA00024334"/>
    </source>
</evidence>
<evidence type="ECO:0008006" key="14">
    <source>
        <dbReference type="Google" id="ProtNLM"/>
    </source>
</evidence>
<evidence type="ECO:0000313" key="13">
    <source>
        <dbReference type="Proteomes" id="UP001189429"/>
    </source>
</evidence>
<dbReference type="InterPro" id="IPR050205">
    <property type="entry name" value="CDPK_Ser/Thr_kinases"/>
</dbReference>
<evidence type="ECO:0000256" key="7">
    <source>
        <dbReference type="ARBA" id="ARBA00022840"/>
    </source>
</evidence>
<evidence type="ECO:0000256" key="6">
    <source>
        <dbReference type="ARBA" id="ARBA00022837"/>
    </source>
</evidence>
<evidence type="ECO:0000256" key="1">
    <source>
        <dbReference type="ARBA" id="ARBA00001946"/>
    </source>
</evidence>
<keyword evidence="5" id="KW-0418">Kinase</keyword>
<keyword evidence="2" id="KW-0723">Serine/threonine-protein kinase</keyword>
<evidence type="ECO:0000256" key="5">
    <source>
        <dbReference type="ARBA" id="ARBA00022777"/>
    </source>
</evidence>
<evidence type="ECO:0000256" key="2">
    <source>
        <dbReference type="ARBA" id="ARBA00022527"/>
    </source>
</evidence>
<accession>A0ABN9W7A8</accession>
<keyword evidence="7 9" id="KW-0067">ATP-binding</keyword>
<keyword evidence="6" id="KW-0106">Calcium</keyword>
<dbReference type="InterPro" id="IPR017441">
    <property type="entry name" value="Protein_kinase_ATP_BS"/>
</dbReference>
<protein>
    <recommendedName>
        <fullName evidence="14">Non-specific serine/threonine protein kinase</fullName>
    </recommendedName>
</protein>
<evidence type="ECO:0000313" key="12">
    <source>
        <dbReference type="EMBL" id="CAK0882003.1"/>
    </source>
</evidence>
<dbReference type="SUPFAM" id="SSF47473">
    <property type="entry name" value="EF-hand"/>
    <property type="match status" value="1"/>
</dbReference>
<comment type="similarity">
    <text evidence="8">Belongs to the protein kinase superfamily. Ser/Thr protein kinase family. CDPK subfamily.</text>
</comment>
<evidence type="ECO:0000259" key="11">
    <source>
        <dbReference type="PROSITE" id="PS50222"/>
    </source>
</evidence>
<keyword evidence="4 9" id="KW-0547">Nucleotide-binding</keyword>
<feature type="domain" description="Protein kinase" evidence="10">
    <location>
        <begin position="218"/>
        <end position="491"/>
    </location>
</feature>
<keyword evidence="3" id="KW-0808">Transferase</keyword>
<dbReference type="Pfam" id="PF13833">
    <property type="entry name" value="EF-hand_8"/>
    <property type="match status" value="1"/>
</dbReference>
<dbReference type="Gene3D" id="1.10.238.10">
    <property type="entry name" value="EF-hand"/>
    <property type="match status" value="2"/>
</dbReference>
<dbReference type="PROSITE" id="PS50011">
    <property type="entry name" value="PROTEIN_KINASE_DOM"/>
    <property type="match status" value="1"/>
</dbReference>
<evidence type="ECO:0000256" key="9">
    <source>
        <dbReference type="PROSITE-ProRule" id="PRU10141"/>
    </source>
</evidence>
<comment type="cofactor">
    <cofactor evidence="1">
        <name>Mg(2+)</name>
        <dbReference type="ChEBI" id="CHEBI:18420"/>
    </cofactor>
</comment>
<dbReference type="Pfam" id="PF00069">
    <property type="entry name" value="Pkinase"/>
    <property type="match status" value="1"/>
</dbReference>
<name>A0ABN9W7A8_9DINO</name>
<dbReference type="EMBL" id="CAUYUJ010018256">
    <property type="protein sequence ID" value="CAK0882003.1"/>
    <property type="molecule type" value="Genomic_DNA"/>
</dbReference>
<reference evidence="12" key="1">
    <citation type="submission" date="2023-10" db="EMBL/GenBank/DDBJ databases">
        <authorList>
            <person name="Chen Y."/>
            <person name="Shah S."/>
            <person name="Dougan E. K."/>
            <person name="Thang M."/>
            <person name="Chan C."/>
        </authorList>
    </citation>
    <scope>NUCLEOTIDE SEQUENCE [LARGE SCALE GENOMIC DNA]</scope>
</reference>